<proteinExistence type="inferred from homology"/>
<name>A0A2H0VAU4_9BACT</name>
<evidence type="ECO:0000313" key="7">
    <source>
        <dbReference type="EMBL" id="PIR96237.1"/>
    </source>
</evidence>
<reference evidence="8" key="1">
    <citation type="submission" date="2017-09" db="EMBL/GenBank/DDBJ databases">
        <title>Depth-based differentiation of microbial function through sediment-hosted aquifers and enrichment of novel symbionts in the deep terrestrial subsurface.</title>
        <authorList>
            <person name="Probst A.J."/>
            <person name="Ladd B."/>
            <person name="Jarett J.K."/>
            <person name="Geller-Mcgrath D.E."/>
            <person name="Sieber C.M.K."/>
            <person name="Emerson J.B."/>
            <person name="Anantharaman K."/>
            <person name="Thomas B.C."/>
            <person name="Malmstrom R."/>
            <person name="Stieglmeier M."/>
            <person name="Klingl A."/>
            <person name="Woyke T."/>
            <person name="Ryan C.M."/>
            <person name="Banfield J.F."/>
        </authorList>
    </citation>
    <scope>NUCLEOTIDE SEQUENCE [LARGE SCALE GENOMIC DNA]</scope>
</reference>
<evidence type="ECO:0000256" key="1">
    <source>
        <dbReference type="ARBA" id="ARBA00022679"/>
    </source>
</evidence>
<comment type="catalytic activity">
    <reaction evidence="6">
        <text>AMP + ATP = 2 ADP</text>
        <dbReference type="Rhea" id="RHEA:12973"/>
        <dbReference type="ChEBI" id="CHEBI:30616"/>
        <dbReference type="ChEBI" id="CHEBI:456215"/>
        <dbReference type="ChEBI" id="CHEBI:456216"/>
        <dbReference type="EC" id="2.7.4.3"/>
    </reaction>
</comment>
<accession>A0A2H0VAU4</accession>
<keyword evidence="4 5" id="KW-0418">Kinase</keyword>
<evidence type="ECO:0000256" key="2">
    <source>
        <dbReference type="ARBA" id="ARBA00022727"/>
    </source>
</evidence>
<keyword evidence="2" id="KW-0545">Nucleotide biosynthesis</keyword>
<dbReference type="Pfam" id="PF00406">
    <property type="entry name" value="ADK"/>
    <property type="match status" value="1"/>
</dbReference>
<evidence type="ECO:0000256" key="5">
    <source>
        <dbReference type="RuleBase" id="RU003330"/>
    </source>
</evidence>
<comment type="subunit">
    <text evidence="6">Monomer.</text>
</comment>
<evidence type="ECO:0000256" key="6">
    <source>
        <dbReference type="RuleBase" id="RU003331"/>
    </source>
</evidence>
<dbReference type="GO" id="GO:0005737">
    <property type="term" value="C:cytoplasm"/>
    <property type="evidence" value="ECO:0007669"/>
    <property type="project" value="UniProtKB-SubCell"/>
</dbReference>
<evidence type="ECO:0000256" key="4">
    <source>
        <dbReference type="ARBA" id="ARBA00022777"/>
    </source>
</evidence>
<dbReference type="GO" id="GO:0005524">
    <property type="term" value="F:ATP binding"/>
    <property type="evidence" value="ECO:0007669"/>
    <property type="project" value="UniProtKB-KW"/>
</dbReference>
<dbReference type="EC" id="2.7.4.3" evidence="6"/>
<dbReference type="InterPro" id="IPR000850">
    <property type="entry name" value="Adenylat/UMP-CMP_kin"/>
</dbReference>
<dbReference type="Gene3D" id="3.40.50.300">
    <property type="entry name" value="P-loop containing nucleotide triphosphate hydrolases"/>
    <property type="match status" value="1"/>
</dbReference>
<keyword evidence="1 5" id="KW-0808">Transferase</keyword>
<dbReference type="EMBL" id="PFAK01000038">
    <property type="protein sequence ID" value="PIR96237.1"/>
    <property type="molecule type" value="Genomic_DNA"/>
</dbReference>
<evidence type="ECO:0000256" key="3">
    <source>
        <dbReference type="ARBA" id="ARBA00022741"/>
    </source>
</evidence>
<dbReference type="PANTHER" id="PTHR23359">
    <property type="entry name" value="NUCLEOTIDE KINASE"/>
    <property type="match status" value="1"/>
</dbReference>
<gene>
    <name evidence="7" type="ORF">COT92_02130</name>
</gene>
<dbReference type="PRINTS" id="PR00094">
    <property type="entry name" value="ADENYLTKNASE"/>
</dbReference>
<comment type="similarity">
    <text evidence="5">Belongs to the adenylate kinase family.</text>
</comment>
<dbReference type="InterPro" id="IPR027417">
    <property type="entry name" value="P-loop_NTPase"/>
</dbReference>
<protein>
    <recommendedName>
        <fullName evidence="6">Adenylate kinase</fullName>
        <ecNumber evidence="6">2.7.4.3</ecNumber>
    </recommendedName>
</protein>
<keyword evidence="6" id="KW-0067">ATP-binding</keyword>
<organism evidence="7 8">
    <name type="scientific">Candidatus Doudnabacteria bacterium CG10_big_fil_rev_8_21_14_0_10_42_18</name>
    <dbReference type="NCBI Taxonomy" id="1974552"/>
    <lineage>
        <taxon>Bacteria</taxon>
        <taxon>Candidatus Doudnaibacteriota</taxon>
    </lineage>
</organism>
<dbReference type="SUPFAM" id="SSF52540">
    <property type="entry name" value="P-loop containing nucleoside triphosphate hydrolases"/>
    <property type="match status" value="1"/>
</dbReference>
<comment type="subcellular location">
    <subcellularLocation>
        <location evidence="6">Cytoplasm</location>
    </subcellularLocation>
</comment>
<evidence type="ECO:0000313" key="8">
    <source>
        <dbReference type="Proteomes" id="UP000230922"/>
    </source>
</evidence>
<comment type="caution">
    <text evidence="7">The sequence shown here is derived from an EMBL/GenBank/DDBJ whole genome shotgun (WGS) entry which is preliminary data.</text>
</comment>
<dbReference type="GO" id="GO:0004017">
    <property type="term" value="F:AMP kinase activity"/>
    <property type="evidence" value="ECO:0007669"/>
    <property type="project" value="UniProtKB-EC"/>
</dbReference>
<sequence length="201" mass="23436">MKSNPINIILLGDPAAGKATHGQRLIKKYPLIDLDMGKELRKIKNKNKFNLKNTLDKGKLTPTKLVRTLLHEKIKAAPKNKGILFNGTPKMLGEAKLVQKWLRAEGRREAILVYLSVPMKETIRRMRNRQEYFKGKFSKRFDDTDRALKNRLRYYRQNISQVVKFFKTYYPYKKISTVGSVTGTFKKVDAHVGKYFKDEKK</sequence>
<dbReference type="Proteomes" id="UP000230922">
    <property type="component" value="Unassembled WGS sequence"/>
</dbReference>
<keyword evidence="3 6" id="KW-0547">Nucleotide-binding</keyword>
<dbReference type="AlphaFoldDB" id="A0A2H0VAU4"/>